<proteinExistence type="predicted"/>
<sequence length="174" mass="19201">MLTLQIFLFMITFPVLLIPTSCSHVRLHFNTAMYTPSSHMSLAQEYSIPFDTYYATGIVGMSGLSAQSEQQSPRLATTSPSPATTSAVVTKPEYTCPPDIGTFYCEDCGGGKDLVPYISDQDPNGACVGLENGMYEGCECFDEPKSMLLLLERPDKTWEWQEFDSGASRRGSMF</sequence>
<feature type="chain" id="PRO_5040474540" evidence="1">
    <location>
        <begin position="23"/>
        <end position="174"/>
    </location>
</feature>
<name>A0A9P4LHJ5_9PLEO</name>
<dbReference type="Proteomes" id="UP000799777">
    <property type="component" value="Unassembled WGS sequence"/>
</dbReference>
<keyword evidence="1" id="KW-0732">Signal</keyword>
<gene>
    <name evidence="2" type="ORF">EK21DRAFT_92006</name>
</gene>
<reference evidence="2" key="1">
    <citation type="journal article" date="2020" name="Stud. Mycol.">
        <title>101 Dothideomycetes genomes: a test case for predicting lifestyles and emergence of pathogens.</title>
        <authorList>
            <person name="Haridas S."/>
            <person name="Albert R."/>
            <person name="Binder M."/>
            <person name="Bloem J."/>
            <person name="Labutti K."/>
            <person name="Salamov A."/>
            <person name="Andreopoulos B."/>
            <person name="Baker S."/>
            <person name="Barry K."/>
            <person name="Bills G."/>
            <person name="Bluhm B."/>
            <person name="Cannon C."/>
            <person name="Castanera R."/>
            <person name="Culley D."/>
            <person name="Daum C."/>
            <person name="Ezra D."/>
            <person name="Gonzalez J."/>
            <person name="Henrissat B."/>
            <person name="Kuo A."/>
            <person name="Liang C."/>
            <person name="Lipzen A."/>
            <person name="Lutzoni F."/>
            <person name="Magnuson J."/>
            <person name="Mondo S."/>
            <person name="Nolan M."/>
            <person name="Ohm R."/>
            <person name="Pangilinan J."/>
            <person name="Park H.-J."/>
            <person name="Ramirez L."/>
            <person name="Alfaro M."/>
            <person name="Sun H."/>
            <person name="Tritt A."/>
            <person name="Yoshinaga Y."/>
            <person name="Zwiers L.-H."/>
            <person name="Turgeon B."/>
            <person name="Goodwin S."/>
            <person name="Spatafora J."/>
            <person name="Crous P."/>
            <person name="Grigoriev I."/>
        </authorList>
    </citation>
    <scope>NUCLEOTIDE SEQUENCE</scope>
    <source>
        <strain evidence="2">CBS 110217</strain>
    </source>
</reference>
<evidence type="ECO:0000313" key="2">
    <source>
        <dbReference type="EMBL" id="KAF2026881.1"/>
    </source>
</evidence>
<evidence type="ECO:0000313" key="3">
    <source>
        <dbReference type="Proteomes" id="UP000799777"/>
    </source>
</evidence>
<dbReference type="AlphaFoldDB" id="A0A9P4LHJ5"/>
<evidence type="ECO:0000256" key="1">
    <source>
        <dbReference type="SAM" id="SignalP"/>
    </source>
</evidence>
<dbReference type="EMBL" id="ML978235">
    <property type="protein sequence ID" value="KAF2026881.1"/>
    <property type="molecule type" value="Genomic_DNA"/>
</dbReference>
<organism evidence="2 3">
    <name type="scientific">Setomelanomma holmii</name>
    <dbReference type="NCBI Taxonomy" id="210430"/>
    <lineage>
        <taxon>Eukaryota</taxon>
        <taxon>Fungi</taxon>
        <taxon>Dikarya</taxon>
        <taxon>Ascomycota</taxon>
        <taxon>Pezizomycotina</taxon>
        <taxon>Dothideomycetes</taxon>
        <taxon>Pleosporomycetidae</taxon>
        <taxon>Pleosporales</taxon>
        <taxon>Pleosporineae</taxon>
        <taxon>Phaeosphaeriaceae</taxon>
        <taxon>Setomelanomma</taxon>
    </lineage>
</organism>
<dbReference type="OrthoDB" id="3800789at2759"/>
<accession>A0A9P4LHJ5</accession>
<keyword evidence="3" id="KW-1185">Reference proteome</keyword>
<protein>
    <submittedName>
        <fullName evidence="2">Uncharacterized protein</fullName>
    </submittedName>
</protein>
<feature type="signal peptide" evidence="1">
    <location>
        <begin position="1"/>
        <end position="22"/>
    </location>
</feature>
<comment type="caution">
    <text evidence="2">The sequence shown here is derived from an EMBL/GenBank/DDBJ whole genome shotgun (WGS) entry which is preliminary data.</text>
</comment>